<comment type="caution">
    <text evidence="2">The sequence shown here is derived from an EMBL/GenBank/DDBJ whole genome shotgun (WGS) entry which is preliminary data.</text>
</comment>
<evidence type="ECO:0000256" key="1">
    <source>
        <dbReference type="SAM" id="MobiDB-lite"/>
    </source>
</evidence>
<dbReference type="InterPro" id="IPR024042">
    <property type="entry name" value="TM1646-like_dom_sf"/>
</dbReference>
<name>A0A5R9F0Y0_9BACL</name>
<feature type="compositionally biased region" description="Polar residues" evidence="1">
    <location>
        <begin position="1"/>
        <end position="12"/>
    </location>
</feature>
<dbReference type="Proteomes" id="UP000308230">
    <property type="component" value="Unassembled WGS sequence"/>
</dbReference>
<protein>
    <submittedName>
        <fullName evidence="2">DUF327 family protein</fullName>
    </submittedName>
</protein>
<dbReference type="OrthoDB" id="1680946at2"/>
<dbReference type="AlphaFoldDB" id="A0A5R9F0Y0"/>
<organism evidence="2 3">
    <name type="scientific">Exobacillus caeni</name>
    <dbReference type="NCBI Taxonomy" id="2574798"/>
    <lineage>
        <taxon>Bacteria</taxon>
        <taxon>Bacillati</taxon>
        <taxon>Bacillota</taxon>
        <taxon>Bacilli</taxon>
        <taxon>Bacillales</taxon>
        <taxon>Guptibacillaceae</taxon>
        <taxon>Exobacillus</taxon>
    </lineage>
</organism>
<dbReference type="Gene3D" id="1.20.120.490">
    <property type="entry name" value="Hypothetical protein TM1646-like domain"/>
    <property type="match status" value="1"/>
</dbReference>
<dbReference type="EMBL" id="SWLG01000009">
    <property type="protein sequence ID" value="TLS36651.1"/>
    <property type="molecule type" value="Genomic_DNA"/>
</dbReference>
<reference evidence="2 3" key="1">
    <citation type="submission" date="2019-04" db="EMBL/GenBank/DDBJ databases">
        <title>Bacillus caeni sp. nov., a bacterium isolated from mangrove sediment.</title>
        <authorList>
            <person name="Huang H."/>
            <person name="Mo K."/>
            <person name="Hu Y."/>
        </authorList>
    </citation>
    <scope>NUCLEOTIDE SEQUENCE [LARGE SCALE GENOMIC DNA]</scope>
    <source>
        <strain evidence="2 3">HB172195</strain>
    </source>
</reference>
<dbReference type="Pfam" id="PF03885">
    <property type="entry name" value="DUF327"/>
    <property type="match status" value="1"/>
</dbReference>
<sequence length="144" mass="16437">MRIQNHMKNTVDLTKPEGKGNRQSANFSTALKQSTEKMKMDNLNRLLGDIEAQGQRLNKSKTFENLLAYKRMVKQFMEEALHGLELTEKHSFNGRGESRTFKLVEVIEQKLVDLQEEVLGKEQKGLDVLASVGEIKGLLVNLYM</sequence>
<dbReference type="SUPFAM" id="SSF158397">
    <property type="entry name" value="TM1646-like"/>
    <property type="match status" value="1"/>
</dbReference>
<proteinExistence type="predicted"/>
<dbReference type="InterPro" id="IPR005585">
    <property type="entry name" value="DUF327"/>
</dbReference>
<accession>A0A5R9F0Y0</accession>
<gene>
    <name evidence="2" type="ORF">FCL54_14110</name>
</gene>
<feature type="region of interest" description="Disordered" evidence="1">
    <location>
        <begin position="1"/>
        <end position="25"/>
    </location>
</feature>
<keyword evidence="3" id="KW-1185">Reference proteome</keyword>
<evidence type="ECO:0000313" key="3">
    <source>
        <dbReference type="Proteomes" id="UP000308230"/>
    </source>
</evidence>
<evidence type="ECO:0000313" key="2">
    <source>
        <dbReference type="EMBL" id="TLS36651.1"/>
    </source>
</evidence>
<dbReference type="RefSeq" id="WP_138127366.1">
    <property type="nucleotide sequence ID" value="NZ_SWLG01000009.1"/>
</dbReference>